<name>A0A5S4F0A9_9ACTN</name>
<evidence type="ECO:0000313" key="2">
    <source>
        <dbReference type="Proteomes" id="UP000309128"/>
    </source>
</evidence>
<dbReference type="RefSeq" id="WP_138672638.1">
    <property type="nucleotide sequence ID" value="NZ_VCKY01000243.1"/>
</dbReference>
<gene>
    <name evidence="1" type="ORF">ETD86_44380</name>
</gene>
<dbReference type="Proteomes" id="UP000309128">
    <property type="component" value="Unassembled WGS sequence"/>
</dbReference>
<dbReference type="EMBL" id="VCKY01000243">
    <property type="protein sequence ID" value="TMR09263.1"/>
    <property type="molecule type" value="Genomic_DNA"/>
</dbReference>
<dbReference type="OrthoDB" id="3685057at2"/>
<dbReference type="AlphaFoldDB" id="A0A5S4F0A9"/>
<sequence length="143" mass="15717">MTSQIPDIVVIDCIDHAIAGIDGGPLFDPADHGIEPGFFSTGCWRGCYCDYVIRHGRLLLYRLTFGEQAVGGDRPSALFGAPVEEQEFGEFTVDPPRLEILFSGRLLGAILEGDLLDPDGVRGARGWVQRTFELDYGRTFPGR</sequence>
<evidence type="ECO:0000313" key="1">
    <source>
        <dbReference type="EMBL" id="TMR09263.1"/>
    </source>
</evidence>
<accession>A0A5S4F0A9</accession>
<proteinExistence type="predicted"/>
<protein>
    <submittedName>
        <fullName evidence="1">Uncharacterized protein</fullName>
    </submittedName>
</protein>
<comment type="caution">
    <text evidence="1">The sequence shown here is derived from an EMBL/GenBank/DDBJ whole genome shotgun (WGS) entry which is preliminary data.</text>
</comment>
<reference evidence="1 2" key="1">
    <citation type="submission" date="2019-05" db="EMBL/GenBank/DDBJ databases">
        <title>Draft genome sequence of Nonomuraea turkmeniaca DSM 43926.</title>
        <authorList>
            <person name="Saricaoglu S."/>
            <person name="Isik K."/>
        </authorList>
    </citation>
    <scope>NUCLEOTIDE SEQUENCE [LARGE SCALE GENOMIC DNA]</scope>
    <source>
        <strain evidence="1 2">DSM 43926</strain>
    </source>
</reference>
<keyword evidence="2" id="KW-1185">Reference proteome</keyword>
<organism evidence="1 2">
    <name type="scientific">Nonomuraea turkmeniaca</name>
    <dbReference type="NCBI Taxonomy" id="103838"/>
    <lineage>
        <taxon>Bacteria</taxon>
        <taxon>Bacillati</taxon>
        <taxon>Actinomycetota</taxon>
        <taxon>Actinomycetes</taxon>
        <taxon>Streptosporangiales</taxon>
        <taxon>Streptosporangiaceae</taxon>
        <taxon>Nonomuraea</taxon>
    </lineage>
</organism>